<keyword evidence="3" id="KW-0472">Membrane</keyword>
<protein>
    <recommendedName>
        <fullName evidence="4">ZP domain-containing protein</fullName>
    </recommendedName>
</protein>
<evidence type="ECO:0000313" key="6">
    <source>
        <dbReference type="Proteomes" id="UP001159428"/>
    </source>
</evidence>
<dbReference type="InterPro" id="IPR055356">
    <property type="entry name" value="ZP-N"/>
</dbReference>
<dbReference type="InterPro" id="IPR042235">
    <property type="entry name" value="ZP-C_dom"/>
</dbReference>
<dbReference type="InterPro" id="IPR001507">
    <property type="entry name" value="ZP_dom"/>
</dbReference>
<proteinExistence type="predicted"/>
<gene>
    <name evidence="5" type="ORF">PMEA_00022293</name>
</gene>
<evidence type="ECO:0000313" key="5">
    <source>
        <dbReference type="EMBL" id="CAH3037299.1"/>
    </source>
</evidence>
<dbReference type="EMBL" id="CALNXJ010000004">
    <property type="protein sequence ID" value="CAH3037299.1"/>
    <property type="molecule type" value="Genomic_DNA"/>
</dbReference>
<evidence type="ECO:0000259" key="4">
    <source>
        <dbReference type="PROSITE" id="PS51034"/>
    </source>
</evidence>
<keyword evidence="1" id="KW-0732">Signal</keyword>
<comment type="caution">
    <text evidence="5">The sequence shown here is derived from an EMBL/GenBank/DDBJ whole genome shotgun (WGS) entry which is preliminary data.</text>
</comment>
<reference evidence="5 6" key="1">
    <citation type="submission" date="2022-05" db="EMBL/GenBank/DDBJ databases">
        <authorList>
            <consortium name="Genoscope - CEA"/>
            <person name="William W."/>
        </authorList>
    </citation>
    <scope>NUCLEOTIDE SEQUENCE [LARGE SCALE GENOMIC DNA]</scope>
</reference>
<dbReference type="PANTHER" id="PTHR14002">
    <property type="entry name" value="ENDOGLIN/TGF-BETA RECEPTOR TYPE III"/>
    <property type="match status" value="1"/>
</dbReference>
<dbReference type="Proteomes" id="UP001159428">
    <property type="component" value="Unassembled WGS sequence"/>
</dbReference>
<keyword evidence="6" id="KW-1185">Reference proteome</keyword>
<dbReference type="Pfam" id="PF23344">
    <property type="entry name" value="ZP-N"/>
    <property type="match status" value="1"/>
</dbReference>
<dbReference type="SMART" id="SM00241">
    <property type="entry name" value="ZP"/>
    <property type="match status" value="1"/>
</dbReference>
<evidence type="ECO:0000256" key="2">
    <source>
        <dbReference type="ARBA" id="ARBA00023157"/>
    </source>
</evidence>
<dbReference type="PROSITE" id="PS51034">
    <property type="entry name" value="ZP_2"/>
    <property type="match status" value="1"/>
</dbReference>
<name>A0AAU9VW74_9CNID</name>
<feature type="non-terminal residue" evidence="5">
    <location>
        <position position="1"/>
    </location>
</feature>
<feature type="domain" description="ZP" evidence="4">
    <location>
        <begin position="12"/>
        <end position="279"/>
    </location>
</feature>
<dbReference type="Gene3D" id="2.60.40.4100">
    <property type="entry name" value="Zona pellucida, ZP-C domain"/>
    <property type="match status" value="1"/>
</dbReference>
<dbReference type="Gene3D" id="2.60.40.3210">
    <property type="entry name" value="Zona pellucida, ZP-N domain"/>
    <property type="match status" value="1"/>
</dbReference>
<organism evidence="5 6">
    <name type="scientific">Pocillopora meandrina</name>
    <dbReference type="NCBI Taxonomy" id="46732"/>
    <lineage>
        <taxon>Eukaryota</taxon>
        <taxon>Metazoa</taxon>
        <taxon>Cnidaria</taxon>
        <taxon>Anthozoa</taxon>
        <taxon>Hexacorallia</taxon>
        <taxon>Scleractinia</taxon>
        <taxon>Astrocoeniina</taxon>
        <taxon>Pocilloporidae</taxon>
        <taxon>Pocillopora</taxon>
    </lineage>
</organism>
<keyword evidence="3" id="KW-0812">Transmembrane</keyword>
<evidence type="ECO:0000256" key="3">
    <source>
        <dbReference type="SAM" id="Phobius"/>
    </source>
</evidence>
<sequence length="401" mass="44876">DHDEFSNSVKYDCFSNSIAISLTKNRLSNFNHALFHLNNESCTGQQINTTHIRLQTELNDCGTLKQILRNGSVIYTNRVYGYIKGQKNKPGSASKTYKVKCVKPHDASERNVSTLKYDSVVPNFSTQDSTLFQVGHHHKAFSLQKRNVSHSDPPLPITYKTKEIVQNGDEVKLTAEFSSNHHGKKNGVHFIGVAVENCHTSSDDNSSSTDGTTLIENGCVSAPRLCGYFFQQKSSSQTITYRLSSSKHKKKGTVYIQCRFILCQLNDTEPLCIFGCRPNRKLKVNETRSVTVKVGPFSAKEAALAVERKVSLILPIVIGLLVLVAAGVFLFIWKRHQRKSRKDNLISNEEGLTESERGFDLSDTSLFDGNESLEAPIQDELDSYAAIEGRKLFLNMDWTTV</sequence>
<dbReference type="InterPro" id="IPR055355">
    <property type="entry name" value="ZP-C"/>
</dbReference>
<dbReference type="Pfam" id="PF00100">
    <property type="entry name" value="Zona_pellucida"/>
    <property type="match status" value="1"/>
</dbReference>
<keyword evidence="2" id="KW-1015">Disulfide bond</keyword>
<evidence type="ECO:0000256" key="1">
    <source>
        <dbReference type="ARBA" id="ARBA00022729"/>
    </source>
</evidence>
<dbReference type="AlphaFoldDB" id="A0AAU9VW74"/>
<dbReference type="PANTHER" id="PTHR14002:SF43">
    <property type="entry name" value="DELTA-LIKE PROTEIN"/>
    <property type="match status" value="1"/>
</dbReference>
<feature type="transmembrane region" description="Helical" evidence="3">
    <location>
        <begin position="312"/>
        <end position="333"/>
    </location>
</feature>
<accession>A0AAU9VW74</accession>
<keyword evidence="3" id="KW-1133">Transmembrane helix</keyword>